<sequence length="73" mass="8020">MIPFDKSTIFVCTHPANVFRGPEEGVMNWMAVAGQHLIRKRGSVLCHIMTSSTAIIQKITSITTQTISLGFTV</sequence>
<dbReference type="EMBL" id="JAHQIW010004128">
    <property type="protein sequence ID" value="KAJ1361188.1"/>
    <property type="molecule type" value="Genomic_DNA"/>
</dbReference>
<name>A0AAD5MST1_PARTN</name>
<accession>A0AAD5MST1</accession>
<keyword evidence="2" id="KW-1185">Reference proteome</keyword>
<evidence type="ECO:0000313" key="2">
    <source>
        <dbReference type="Proteomes" id="UP001196413"/>
    </source>
</evidence>
<dbReference type="AlphaFoldDB" id="A0AAD5MST1"/>
<proteinExistence type="predicted"/>
<protein>
    <submittedName>
        <fullName evidence="1">Uncharacterized protein</fullName>
    </submittedName>
</protein>
<dbReference type="Proteomes" id="UP001196413">
    <property type="component" value="Unassembled WGS sequence"/>
</dbReference>
<reference evidence="1" key="1">
    <citation type="submission" date="2021-06" db="EMBL/GenBank/DDBJ databases">
        <title>Parelaphostrongylus tenuis whole genome reference sequence.</title>
        <authorList>
            <person name="Garwood T.J."/>
            <person name="Larsen P.A."/>
            <person name="Fountain-Jones N.M."/>
            <person name="Garbe J.R."/>
            <person name="Macchietto M.G."/>
            <person name="Kania S.A."/>
            <person name="Gerhold R.W."/>
            <person name="Richards J.E."/>
            <person name="Wolf T.M."/>
        </authorList>
    </citation>
    <scope>NUCLEOTIDE SEQUENCE</scope>
    <source>
        <strain evidence="1">MNPRO001-30</strain>
        <tissue evidence="1">Meninges</tissue>
    </source>
</reference>
<gene>
    <name evidence="1" type="ORF">KIN20_020383</name>
</gene>
<evidence type="ECO:0000313" key="1">
    <source>
        <dbReference type="EMBL" id="KAJ1361188.1"/>
    </source>
</evidence>
<comment type="caution">
    <text evidence="1">The sequence shown here is derived from an EMBL/GenBank/DDBJ whole genome shotgun (WGS) entry which is preliminary data.</text>
</comment>
<organism evidence="1 2">
    <name type="scientific">Parelaphostrongylus tenuis</name>
    <name type="common">Meningeal worm</name>
    <dbReference type="NCBI Taxonomy" id="148309"/>
    <lineage>
        <taxon>Eukaryota</taxon>
        <taxon>Metazoa</taxon>
        <taxon>Ecdysozoa</taxon>
        <taxon>Nematoda</taxon>
        <taxon>Chromadorea</taxon>
        <taxon>Rhabditida</taxon>
        <taxon>Rhabditina</taxon>
        <taxon>Rhabditomorpha</taxon>
        <taxon>Strongyloidea</taxon>
        <taxon>Metastrongylidae</taxon>
        <taxon>Parelaphostrongylus</taxon>
    </lineage>
</organism>